<dbReference type="PANTHER" id="PTHR39563:SF1">
    <property type="entry name" value="XANTHINE-GUANINE PHOSPHORIBOSYLTRANSFERASE"/>
    <property type="match status" value="1"/>
</dbReference>
<dbReference type="RefSeq" id="WP_188527097.1">
    <property type="nucleotide sequence ID" value="NZ_BMGI01000002.1"/>
</dbReference>
<dbReference type="CDD" id="cd06223">
    <property type="entry name" value="PRTases_typeI"/>
    <property type="match status" value="1"/>
</dbReference>
<dbReference type="Pfam" id="PF00156">
    <property type="entry name" value="Pribosyltran"/>
    <property type="match status" value="1"/>
</dbReference>
<comment type="pathway">
    <text evidence="8">Purine metabolism; XMP biosynthesis via salvage pathway; XMP from xanthine: step 1/1.</text>
</comment>
<comment type="subunit">
    <text evidence="8">Homotetramer.</text>
</comment>
<sequence>MNDRLPHEKGFHVSWDQIHRDSRALAWRLDHQGPLEDGAWKAVVAITRGGMAPAMIVSRELDIRMVDTISVKSYQHQSQSEPVVIKSPDMDVVGDGTGVLIVDDLVDTGRTLEVVRKLMPKAHFATVYAKPKGKPMVNTYITEVSQDTWIFFPWDMALQYVEPYRGKD</sequence>
<feature type="domain" description="Phosphoribosyltransferase" evidence="9">
    <location>
        <begin position="14"/>
        <end position="160"/>
    </location>
</feature>
<reference evidence="11" key="1">
    <citation type="journal article" date="2019" name="Int. J. Syst. Evol. Microbiol.">
        <title>The Global Catalogue of Microorganisms (GCM) 10K type strain sequencing project: providing services to taxonomists for standard genome sequencing and annotation.</title>
        <authorList>
            <consortium name="The Broad Institute Genomics Platform"/>
            <consortium name="The Broad Institute Genome Sequencing Center for Infectious Disease"/>
            <person name="Wu L."/>
            <person name="Ma J."/>
        </authorList>
    </citation>
    <scope>NUCLEOTIDE SEQUENCE [LARGE SCALE GENOMIC DNA]</scope>
    <source>
        <strain evidence="11">CGMCC 1.12922</strain>
    </source>
</reference>
<comment type="caution">
    <text evidence="8">Lacks conserved residue(s) required for the propagation of feature annotation.</text>
</comment>
<feature type="binding site" evidence="8">
    <location>
        <begin position="48"/>
        <end position="49"/>
    </location>
    <ligand>
        <name>5-phospho-alpha-D-ribose 1-diphosphate</name>
        <dbReference type="ChEBI" id="CHEBI:58017"/>
    </ligand>
</feature>
<comment type="pathway">
    <text evidence="8">Purine metabolism; GMP biosynthesis via salvage pathway; GMP from guanine: step 1/1.</text>
</comment>
<keyword evidence="1 8" id="KW-1003">Cell membrane</keyword>
<evidence type="ECO:0000256" key="8">
    <source>
        <dbReference type="HAMAP-Rule" id="MF_01903"/>
    </source>
</evidence>
<proteinExistence type="inferred from homology"/>
<dbReference type="PANTHER" id="PTHR39563">
    <property type="entry name" value="XANTHINE PHOSPHORIBOSYLTRANSFERASE"/>
    <property type="match status" value="1"/>
</dbReference>
<comment type="function">
    <text evidence="8">Purine salvage pathway enzyme that catalyzes the transfer of the ribosyl-5-phosphate group from 5-phospho-alpha-D-ribose 1-diphosphate (PRPP) to the N9 position of the 6-oxopurines guanine and xanthine to form the corresponding ribonucleotides GMP (guanosine 5'-monophosphate) and XMP (xanthosine 5'-monophosphate), with the release of PPi. To a lesser extent, also acts on hypoxanthine.</text>
</comment>
<dbReference type="EMBL" id="BMGI01000002">
    <property type="protein sequence ID" value="GGD32596.1"/>
    <property type="molecule type" value="Genomic_DNA"/>
</dbReference>
<dbReference type="InterPro" id="IPR023747">
    <property type="entry name" value="Xanthine_Guanine_PRibTrfase"/>
</dbReference>
<dbReference type="GO" id="GO:0016757">
    <property type="term" value="F:glycosyltransferase activity"/>
    <property type="evidence" value="ECO:0007669"/>
    <property type="project" value="UniProtKB-KW"/>
</dbReference>
<feature type="binding site" evidence="8">
    <location>
        <begin position="107"/>
        <end position="111"/>
    </location>
    <ligand>
        <name>GMP</name>
        <dbReference type="ChEBI" id="CHEBI:58115"/>
    </ligand>
</feature>
<dbReference type="HAMAP" id="MF_01903">
    <property type="entry name" value="XGPRT"/>
    <property type="match status" value="1"/>
</dbReference>
<feature type="binding site" evidence="8">
    <location>
        <position position="107"/>
    </location>
    <ligand>
        <name>guanine</name>
        <dbReference type="ChEBI" id="CHEBI:16235"/>
    </ligand>
</feature>
<dbReference type="NCBIfam" id="NF006613">
    <property type="entry name" value="PRK09177.1"/>
    <property type="match status" value="1"/>
</dbReference>
<dbReference type="InterPro" id="IPR000836">
    <property type="entry name" value="PRTase_dom"/>
</dbReference>
<comment type="catalytic activity">
    <reaction evidence="8">
        <text>GMP + diphosphate = guanine + 5-phospho-alpha-D-ribose 1-diphosphate</text>
        <dbReference type="Rhea" id="RHEA:25424"/>
        <dbReference type="ChEBI" id="CHEBI:16235"/>
        <dbReference type="ChEBI" id="CHEBI:33019"/>
        <dbReference type="ChEBI" id="CHEBI:58017"/>
        <dbReference type="ChEBI" id="CHEBI:58115"/>
    </reaction>
</comment>
<dbReference type="Gene3D" id="3.40.50.2020">
    <property type="match status" value="1"/>
</dbReference>
<feature type="binding site" evidence="8">
    <location>
        <position position="104"/>
    </location>
    <ligand>
        <name>Mg(2+)</name>
        <dbReference type="ChEBI" id="CHEBI:18420"/>
    </ligand>
</feature>
<comment type="cofactor">
    <cofactor evidence="8">
        <name>Mg(2+)</name>
        <dbReference type="ChEBI" id="CHEBI:18420"/>
    </cofactor>
</comment>
<keyword evidence="2 8" id="KW-0328">Glycosyltransferase</keyword>
<name>A0ABQ1QM10_9RHOB</name>
<comment type="caution">
    <text evidence="10">The sequence shown here is derived from an EMBL/GenBank/DDBJ whole genome shotgun (WGS) entry which is preliminary data.</text>
</comment>
<keyword evidence="6 8" id="KW-0460">Magnesium</keyword>
<feature type="binding site" evidence="8">
    <location>
        <begin position="149"/>
        <end position="150"/>
    </location>
    <ligand>
        <name>GMP</name>
        <dbReference type="ChEBI" id="CHEBI:58115"/>
    </ligand>
</feature>
<evidence type="ECO:0000256" key="1">
    <source>
        <dbReference type="ARBA" id="ARBA00022475"/>
    </source>
</evidence>
<evidence type="ECO:0000256" key="4">
    <source>
        <dbReference type="ARBA" id="ARBA00022723"/>
    </source>
</evidence>
<protein>
    <recommendedName>
        <fullName evidence="8">Xanthine-guanine phosphoribosyltransferase</fullName>
        <shortName evidence="8">XGPRT</shortName>
        <ecNumber evidence="8">2.4.2.22</ecNumber>
    </recommendedName>
    <alternativeName>
        <fullName evidence="8">Xanthine phosphoribosyltransferase</fullName>
    </alternativeName>
</protein>
<feature type="binding site" evidence="8">
    <location>
        <begin position="103"/>
        <end position="111"/>
    </location>
    <ligand>
        <name>5-phospho-alpha-D-ribose 1-diphosphate</name>
        <dbReference type="ChEBI" id="CHEBI:58017"/>
    </ligand>
</feature>
<dbReference type="SUPFAM" id="SSF53271">
    <property type="entry name" value="PRTase-like"/>
    <property type="match status" value="1"/>
</dbReference>
<comment type="subcellular location">
    <subcellularLocation>
        <location evidence="8">Cell membrane</location>
        <topology evidence="8">Peripheral membrane protein</topology>
    </subcellularLocation>
</comment>
<dbReference type="EC" id="2.4.2.22" evidence="8"/>
<organism evidence="10 11">
    <name type="scientific">Sinisalibacter lacisalsi</name>
    <dbReference type="NCBI Taxonomy" id="1526570"/>
    <lineage>
        <taxon>Bacteria</taxon>
        <taxon>Pseudomonadati</taxon>
        <taxon>Pseudomonadota</taxon>
        <taxon>Alphaproteobacteria</taxon>
        <taxon>Rhodobacterales</taxon>
        <taxon>Roseobacteraceae</taxon>
        <taxon>Sinisalibacter</taxon>
    </lineage>
</organism>
<evidence type="ECO:0000313" key="11">
    <source>
        <dbReference type="Proteomes" id="UP000617355"/>
    </source>
</evidence>
<keyword evidence="3 8" id="KW-0808">Transferase</keyword>
<comment type="catalytic activity">
    <reaction evidence="8">
        <text>XMP + diphosphate = xanthine + 5-phospho-alpha-D-ribose 1-diphosphate</text>
        <dbReference type="Rhea" id="RHEA:10800"/>
        <dbReference type="ChEBI" id="CHEBI:17712"/>
        <dbReference type="ChEBI" id="CHEBI:33019"/>
        <dbReference type="ChEBI" id="CHEBI:57464"/>
        <dbReference type="ChEBI" id="CHEBI:58017"/>
        <dbReference type="EC" id="2.4.2.22"/>
    </reaction>
</comment>
<evidence type="ECO:0000313" key="10">
    <source>
        <dbReference type="EMBL" id="GGD32596.1"/>
    </source>
</evidence>
<dbReference type="InterPro" id="IPR029057">
    <property type="entry name" value="PRTase-like"/>
</dbReference>
<keyword evidence="7 8" id="KW-0472">Membrane</keyword>
<evidence type="ECO:0000259" key="9">
    <source>
        <dbReference type="Pfam" id="PF00156"/>
    </source>
</evidence>
<comment type="catalytic activity">
    <reaction evidence="8">
        <text>IMP + diphosphate = hypoxanthine + 5-phospho-alpha-D-ribose 1-diphosphate</text>
        <dbReference type="Rhea" id="RHEA:17973"/>
        <dbReference type="ChEBI" id="CHEBI:17368"/>
        <dbReference type="ChEBI" id="CHEBI:33019"/>
        <dbReference type="ChEBI" id="CHEBI:58017"/>
        <dbReference type="ChEBI" id="CHEBI:58053"/>
    </reaction>
</comment>
<evidence type="ECO:0000256" key="2">
    <source>
        <dbReference type="ARBA" id="ARBA00022676"/>
    </source>
</evidence>
<evidence type="ECO:0000256" key="7">
    <source>
        <dbReference type="ARBA" id="ARBA00023136"/>
    </source>
</evidence>
<accession>A0ABQ1QM10</accession>
<gene>
    <name evidence="8 10" type="primary">gpt</name>
    <name evidence="10" type="ORF">GCM10011358_15900</name>
</gene>
<evidence type="ECO:0000256" key="5">
    <source>
        <dbReference type="ARBA" id="ARBA00022726"/>
    </source>
</evidence>
<dbReference type="Proteomes" id="UP000617355">
    <property type="component" value="Unassembled WGS sequence"/>
</dbReference>
<evidence type="ECO:0000256" key="3">
    <source>
        <dbReference type="ARBA" id="ARBA00022679"/>
    </source>
</evidence>
<keyword evidence="4 8" id="KW-0479">Metal-binding</keyword>
<feature type="binding site" evidence="8">
    <location>
        <position position="107"/>
    </location>
    <ligand>
        <name>xanthine</name>
        <dbReference type="ChEBI" id="CHEBI:17712"/>
    </ligand>
</feature>
<keyword evidence="5 8" id="KW-0660">Purine salvage</keyword>
<feature type="binding site" evidence="8">
    <location>
        <position position="150"/>
    </location>
    <ligand>
        <name>guanine</name>
        <dbReference type="ChEBI" id="CHEBI:16235"/>
    </ligand>
</feature>
<evidence type="ECO:0000256" key="6">
    <source>
        <dbReference type="ARBA" id="ARBA00022842"/>
    </source>
</evidence>
<comment type="similarity">
    <text evidence="8">Belongs to the purine/pyrimidine phosphoribosyltransferase family. XGPT subfamily.</text>
</comment>
<feature type="binding site" evidence="8">
    <location>
        <position position="150"/>
    </location>
    <ligand>
        <name>xanthine</name>
        <dbReference type="ChEBI" id="CHEBI:17712"/>
    </ligand>
</feature>
<keyword evidence="11" id="KW-1185">Reference proteome</keyword>